<dbReference type="GO" id="GO:0050684">
    <property type="term" value="P:regulation of mRNA processing"/>
    <property type="evidence" value="ECO:0007669"/>
    <property type="project" value="TreeGrafter"/>
</dbReference>
<dbReference type="GO" id="GO:0003723">
    <property type="term" value="F:RNA binding"/>
    <property type="evidence" value="ECO:0007669"/>
    <property type="project" value="UniProtKB-UniRule"/>
</dbReference>
<feature type="compositionally biased region" description="Polar residues" evidence="6">
    <location>
        <begin position="521"/>
        <end position="531"/>
    </location>
</feature>
<feature type="compositionally biased region" description="Basic residues" evidence="6">
    <location>
        <begin position="547"/>
        <end position="559"/>
    </location>
</feature>
<gene>
    <name evidence="8" type="ORF">V5799_016948</name>
</gene>
<protein>
    <recommendedName>
        <fullName evidence="7">RRM domain-containing protein</fullName>
    </recommendedName>
</protein>
<comment type="caution">
    <text evidence="8">The sequence shown here is derived from an EMBL/GenBank/DDBJ whole genome shotgun (WGS) entry which is preliminary data.</text>
</comment>
<feature type="region of interest" description="Disordered" evidence="6">
    <location>
        <begin position="1"/>
        <end position="50"/>
    </location>
</feature>
<dbReference type="PANTHER" id="PTHR15683:SF8">
    <property type="entry name" value="SCAFFOLD ATTACHMENT FACTOR B, ISOFORM B"/>
    <property type="match status" value="1"/>
</dbReference>
<dbReference type="GO" id="GO:0006357">
    <property type="term" value="P:regulation of transcription by RNA polymerase II"/>
    <property type="evidence" value="ECO:0007669"/>
    <property type="project" value="TreeGrafter"/>
</dbReference>
<reference evidence="8 9" key="1">
    <citation type="journal article" date="2023" name="Arcadia Sci">
        <title>De novo assembly of a long-read Amblyomma americanum tick genome.</title>
        <authorList>
            <person name="Chou S."/>
            <person name="Poskanzer K.E."/>
            <person name="Rollins M."/>
            <person name="Thuy-Boun P.S."/>
        </authorList>
    </citation>
    <scope>NUCLEOTIDE SEQUENCE [LARGE SCALE GENOMIC DNA]</scope>
    <source>
        <strain evidence="8">F_SG_1</strain>
        <tissue evidence="8">Salivary glands</tissue>
    </source>
</reference>
<evidence type="ECO:0000313" key="9">
    <source>
        <dbReference type="Proteomes" id="UP001321473"/>
    </source>
</evidence>
<feature type="compositionally biased region" description="Low complexity" evidence="6">
    <location>
        <begin position="662"/>
        <end position="700"/>
    </location>
</feature>
<feature type="coiled-coil region" evidence="5">
    <location>
        <begin position="51"/>
        <end position="78"/>
    </location>
</feature>
<dbReference type="Proteomes" id="UP001321473">
    <property type="component" value="Unassembled WGS sequence"/>
</dbReference>
<feature type="region of interest" description="Disordered" evidence="6">
    <location>
        <begin position="199"/>
        <end position="335"/>
    </location>
</feature>
<dbReference type="SMART" id="SM00360">
    <property type="entry name" value="RRM"/>
    <property type="match status" value="1"/>
</dbReference>
<evidence type="ECO:0000256" key="3">
    <source>
        <dbReference type="ARBA" id="ARBA00023242"/>
    </source>
</evidence>
<keyword evidence="2 4" id="KW-0694">RNA-binding</keyword>
<feature type="compositionally biased region" description="Polar residues" evidence="6">
    <location>
        <begin position="755"/>
        <end position="770"/>
    </location>
</feature>
<evidence type="ECO:0000256" key="4">
    <source>
        <dbReference type="PROSITE-ProRule" id="PRU00176"/>
    </source>
</evidence>
<accession>A0AAQ4F4H1</accession>
<comment type="subcellular location">
    <subcellularLocation>
        <location evidence="1">Nucleus</location>
    </subcellularLocation>
</comment>
<dbReference type="PANTHER" id="PTHR15683">
    <property type="entry name" value="SCAFFOLD ATTACHMENT FACTOR B-RELATED"/>
    <property type="match status" value="1"/>
</dbReference>
<dbReference type="EMBL" id="JARKHS020007419">
    <property type="protein sequence ID" value="KAK8781713.1"/>
    <property type="molecule type" value="Genomic_DNA"/>
</dbReference>
<keyword evidence="3" id="KW-0539">Nucleus</keyword>
<dbReference type="PROSITE" id="PS50102">
    <property type="entry name" value="RRM"/>
    <property type="match status" value="1"/>
</dbReference>
<dbReference type="InterPro" id="IPR012677">
    <property type="entry name" value="Nucleotide-bd_a/b_plait_sf"/>
</dbReference>
<dbReference type="Pfam" id="PF00076">
    <property type="entry name" value="RRM_1"/>
    <property type="match status" value="1"/>
</dbReference>
<feature type="compositionally biased region" description="Low complexity" evidence="6">
    <location>
        <begin position="729"/>
        <end position="748"/>
    </location>
</feature>
<feature type="compositionally biased region" description="Low complexity" evidence="6">
    <location>
        <begin position="216"/>
        <end position="230"/>
    </location>
</feature>
<name>A0AAQ4F4H1_AMBAM</name>
<feature type="region of interest" description="Disordered" evidence="6">
    <location>
        <begin position="407"/>
        <end position="432"/>
    </location>
</feature>
<feature type="compositionally biased region" description="Basic and acidic residues" evidence="6">
    <location>
        <begin position="299"/>
        <end position="325"/>
    </location>
</feature>
<keyword evidence="9" id="KW-1185">Reference proteome</keyword>
<dbReference type="GO" id="GO:0005634">
    <property type="term" value="C:nucleus"/>
    <property type="evidence" value="ECO:0007669"/>
    <property type="project" value="UniProtKB-SubCell"/>
</dbReference>
<evidence type="ECO:0000256" key="2">
    <source>
        <dbReference type="ARBA" id="ARBA00022884"/>
    </source>
</evidence>
<evidence type="ECO:0000313" key="8">
    <source>
        <dbReference type="EMBL" id="KAK8781713.1"/>
    </source>
</evidence>
<dbReference type="Gene3D" id="3.30.70.330">
    <property type="match status" value="1"/>
</dbReference>
<feature type="compositionally biased region" description="Acidic residues" evidence="6">
    <location>
        <begin position="285"/>
        <end position="298"/>
    </location>
</feature>
<organism evidence="8 9">
    <name type="scientific">Amblyomma americanum</name>
    <name type="common">Lone star tick</name>
    <dbReference type="NCBI Taxonomy" id="6943"/>
    <lineage>
        <taxon>Eukaryota</taxon>
        <taxon>Metazoa</taxon>
        <taxon>Ecdysozoa</taxon>
        <taxon>Arthropoda</taxon>
        <taxon>Chelicerata</taxon>
        <taxon>Arachnida</taxon>
        <taxon>Acari</taxon>
        <taxon>Parasitiformes</taxon>
        <taxon>Ixodida</taxon>
        <taxon>Ixodoidea</taxon>
        <taxon>Ixodidae</taxon>
        <taxon>Amblyomminae</taxon>
        <taxon>Amblyomma</taxon>
    </lineage>
</organism>
<dbReference type="InterPro" id="IPR000504">
    <property type="entry name" value="RRM_dom"/>
</dbReference>
<feature type="domain" description="RRM" evidence="7">
    <location>
        <begin position="126"/>
        <end position="204"/>
    </location>
</feature>
<feature type="region of interest" description="Disordered" evidence="6">
    <location>
        <begin position="456"/>
        <end position="770"/>
    </location>
</feature>
<evidence type="ECO:0000256" key="1">
    <source>
        <dbReference type="ARBA" id="ARBA00004123"/>
    </source>
</evidence>
<dbReference type="InterPro" id="IPR051738">
    <property type="entry name" value="SAF_Modulators"/>
</dbReference>
<feature type="region of interest" description="Disordered" evidence="6">
    <location>
        <begin position="366"/>
        <end position="387"/>
    </location>
</feature>
<feature type="compositionally biased region" description="Basic and acidic residues" evidence="6">
    <location>
        <begin position="482"/>
        <end position="518"/>
    </location>
</feature>
<sequence length="770" mass="85227">MKKVQKMHWAGYENTDLEKAPEAESELRAVEEAEQTDGESGKEASSEAMDADALQLSIEDEEKLLNEEEENFDKSKGSSLPDPFRSVLVLQWCLLSEFAVGKATSKTAKANKADAKKLVAPATSGRNVWVSNLSSTTRAADLKALFSKHGKVVAAKIVTNARTPGARCYGFITMGTMEEAIKCVQHLHGTELHGKTISVERTKYEPGGALKRSEAKNNQAKARANAAAARKATDASPAGSSTGPAKAKAPVKKTIVKKLVKPKAPAEKPKASTSTKDSANKDGGEKDDEVMVIDDNEDSKDKHREKRSSVRDRHSGRSRSRDRPAPRHSYTSIRRPYERSNMGFYRRPSFYQRPFFNRGMSMGPSFRGPSSFGPHRPPGGHDPMALRRMREERLRVRERIDLREEERRSYHDSLRQRELERKQREESYRLERERERLRVEREKLEREKLELICLEREKQRQERERIQKEREELRQRQLLVGRTEETRRPIKRPLVPDRREDDTFYAERRRSHPSRPEYEGSASSSSKPVSQRSDRDERFASSSSSGRHSHHSSHHHHSSHGSAHSSSHGSAHGSTHGSSSHMPSSSLGSQSFSSSRNTDYRHNGTRSSMPAPPPPPSSSSSSSRRPSMRDEWRSEGTSRREHSSSYDGASTGRSSGAFAVPSWSKAGGSSSSSFPSSGSGSQQWVSSSSSSSRKPESSSSWNGGSGDHHHHRWNSTVGSSTGSRGGGSTSSHSSVAVGSGGYSNSLSNGGVGSSFSTGDRYSSGSSMRRY</sequence>
<dbReference type="InterPro" id="IPR035979">
    <property type="entry name" value="RBD_domain_sf"/>
</dbReference>
<feature type="compositionally biased region" description="Basic residues" evidence="6">
    <location>
        <begin position="249"/>
        <end position="261"/>
    </location>
</feature>
<feature type="compositionally biased region" description="Low complexity" evidence="6">
    <location>
        <begin position="560"/>
        <end position="595"/>
    </location>
</feature>
<feature type="compositionally biased region" description="Basic and acidic residues" evidence="6">
    <location>
        <begin position="456"/>
        <end position="475"/>
    </location>
</feature>
<dbReference type="AlphaFoldDB" id="A0AAQ4F4H1"/>
<evidence type="ECO:0000256" key="6">
    <source>
        <dbReference type="SAM" id="MobiDB-lite"/>
    </source>
</evidence>
<evidence type="ECO:0000259" key="7">
    <source>
        <dbReference type="PROSITE" id="PS50102"/>
    </source>
</evidence>
<dbReference type="SUPFAM" id="SSF54928">
    <property type="entry name" value="RNA-binding domain, RBD"/>
    <property type="match status" value="1"/>
</dbReference>
<keyword evidence="5" id="KW-0175">Coiled coil</keyword>
<feature type="compositionally biased region" description="Basic and acidic residues" evidence="6">
    <location>
        <begin position="16"/>
        <end position="31"/>
    </location>
</feature>
<dbReference type="GO" id="GO:0043565">
    <property type="term" value="F:sequence-specific DNA binding"/>
    <property type="evidence" value="ECO:0007669"/>
    <property type="project" value="TreeGrafter"/>
</dbReference>
<evidence type="ECO:0000256" key="5">
    <source>
        <dbReference type="SAM" id="Coils"/>
    </source>
</evidence>
<proteinExistence type="predicted"/>
<feature type="compositionally biased region" description="Basic and acidic residues" evidence="6">
    <location>
        <begin position="627"/>
        <end position="644"/>
    </location>
</feature>
<feature type="compositionally biased region" description="Polar residues" evidence="6">
    <location>
        <begin position="645"/>
        <end position="654"/>
    </location>
</feature>